<dbReference type="AlphaFoldDB" id="A0A3D8TT34"/>
<protein>
    <recommendedName>
        <fullName evidence="4">WxL domain-containing protein</fullName>
    </recommendedName>
</protein>
<evidence type="ECO:0000313" key="3">
    <source>
        <dbReference type="Proteomes" id="UP000257055"/>
    </source>
</evidence>
<keyword evidence="1" id="KW-0677">Repeat</keyword>
<keyword evidence="3" id="KW-1185">Reference proteome</keyword>
<dbReference type="EMBL" id="LARY01000001">
    <property type="protein sequence ID" value="RDX02123.1"/>
    <property type="molecule type" value="Genomic_DNA"/>
</dbReference>
<reference evidence="3" key="1">
    <citation type="submission" date="2015-04" db="EMBL/GenBank/DDBJ databases">
        <authorList>
            <person name="Schardt J."/>
            <person name="Mueller-Herbst S."/>
            <person name="Scherer S."/>
            <person name="Huptas C."/>
        </authorList>
    </citation>
    <scope>NUCLEOTIDE SEQUENCE [LARGE SCALE GENOMIC DNA]</scope>
    <source>
        <strain evidence="3">Kiel-L1</strain>
    </source>
</reference>
<sequence length="838" mass="92772">MTPELQATDVQVSDLTLTTKETSLAADQLLQVTIQDKNPTDTKVMLPLNGNLSYLSVSKTNAVVTKDEQNEQLIIDWPDTKEKEATLTFKILQPGNYSLMAKTLRNQQIVHSTPLTIKATEPTSDTLFSDKQKTQIPKLESRSMPPTSDIVQPADFDNQSWLINEVNKQLSPKEIGTNLTFEDLKKIQTIKLVGDGIRHLTGAIPDGIKYLTNLTNLTVNNQDFSGSSIPESIGELKNLQILSFDTDELSGTIPASIFNLPNIKMIDIKANRLTGTIPSNIGNAQNLKQLYLGQNELTGYIPDSIGSFKQINVINLDQNQLTGPIPKSFLKLDSLFQCNLNDNMLVGPIDDFANLFAKLIKIYGSRSFNLSNNELSIIDPKTFSIFKTDNPNNAERLAKNMFHVDYPNNNGVYELPLTRYINLNNTVGFPMPPGSKLYLFSQTAKYSLKLGKRNLAGTSLLKDNLSKAHRYTIWDSDGKMVYDGLPDDNASIVVPEEQVAYTVQIDNPNPPLKTTINDTNLLGYSIAGFRLNFHTLTSFKSTTPENVDPKTNTIKGEVGDTFSIEADIEGKGIPFYPGITIYHTPVFNDRFQLVTIDYLLSPEMNGKISIDPKSFKVNGEPPVRVDPITNGYRLELFDPVVPALQGQGTPLKVTFNVSTLAPVSLEEGKNAIQTFLMLFNGPGVPPVTENSTANVSVKRGLLQFRDVPATLEFEKGEISGRPVLIQRKDPNWQLSVEDSHIKPNTWQVKARLLTPFTNQKNQGLPDSLVYRQDGQPDKLINTTGDTVVYTGKGDGLNDYYSVSWSKNEGPVIKVLPGLARVGSPYVGQIQWTLSNAPV</sequence>
<dbReference type="Proteomes" id="UP000257055">
    <property type="component" value="Unassembled WGS sequence"/>
</dbReference>
<evidence type="ECO:0008006" key="4">
    <source>
        <dbReference type="Google" id="ProtNLM"/>
    </source>
</evidence>
<organism evidence="2 3">
    <name type="scientific">Listeria kieliensis</name>
    <dbReference type="NCBI Taxonomy" id="1621700"/>
    <lineage>
        <taxon>Bacteria</taxon>
        <taxon>Bacillati</taxon>
        <taxon>Bacillota</taxon>
        <taxon>Bacilli</taxon>
        <taxon>Bacillales</taxon>
        <taxon>Listeriaceae</taxon>
        <taxon>Listeria</taxon>
    </lineage>
</organism>
<name>A0A3D8TT34_9LIST</name>
<accession>A0A3D8TT34</accession>
<evidence type="ECO:0000256" key="1">
    <source>
        <dbReference type="ARBA" id="ARBA00022737"/>
    </source>
</evidence>
<dbReference type="FunFam" id="3.80.10.10:FF:000383">
    <property type="entry name" value="Leucine-rich repeat receptor protein kinase EMS1"/>
    <property type="match status" value="1"/>
</dbReference>
<proteinExistence type="predicted"/>
<dbReference type="PANTHER" id="PTHR48054">
    <property type="entry name" value="RECEPTOR KINASE-LIKE PROTEIN XA21"/>
    <property type="match status" value="1"/>
</dbReference>
<dbReference type="SUPFAM" id="SSF52058">
    <property type="entry name" value="L domain-like"/>
    <property type="match status" value="1"/>
</dbReference>
<comment type="caution">
    <text evidence="2">The sequence shown here is derived from an EMBL/GenBank/DDBJ whole genome shotgun (WGS) entry which is preliminary data.</text>
</comment>
<gene>
    <name evidence="2" type="ORF">UR08_00870</name>
</gene>
<dbReference type="Gene3D" id="3.80.10.10">
    <property type="entry name" value="Ribonuclease Inhibitor"/>
    <property type="match status" value="2"/>
</dbReference>
<dbReference type="InterPro" id="IPR001611">
    <property type="entry name" value="Leu-rich_rpt"/>
</dbReference>
<evidence type="ECO:0000313" key="2">
    <source>
        <dbReference type="EMBL" id="RDX02123.1"/>
    </source>
</evidence>
<dbReference type="InterPro" id="IPR052592">
    <property type="entry name" value="LRR-RLK"/>
</dbReference>
<dbReference type="Pfam" id="PF13855">
    <property type="entry name" value="LRR_8"/>
    <property type="match status" value="1"/>
</dbReference>
<dbReference type="InterPro" id="IPR032675">
    <property type="entry name" value="LRR_dom_sf"/>
</dbReference>
<dbReference type="PANTHER" id="PTHR48054:SF82">
    <property type="entry name" value="LRR RECEPTOR-LIKE SERINE_THREONINE-PROTEIN KINASE FLS2"/>
    <property type="match status" value="1"/>
</dbReference>